<dbReference type="AlphaFoldDB" id="K1VA83"/>
<comment type="caution">
    <text evidence="4">The sequence shown here is derived from an EMBL/GenBank/DDBJ whole genome shotgun (WGS) entry which is preliminary data.</text>
</comment>
<feature type="region of interest" description="Disordered" evidence="1">
    <location>
        <begin position="381"/>
        <end position="416"/>
    </location>
</feature>
<dbReference type="STRING" id="1220162.K1VA83"/>
<dbReference type="OrthoDB" id="10689931at2759"/>
<evidence type="ECO:0000313" key="5">
    <source>
        <dbReference type="Proteomes" id="UP000006757"/>
    </source>
</evidence>
<feature type="region of interest" description="Disordered" evidence="1">
    <location>
        <begin position="251"/>
        <end position="276"/>
    </location>
</feature>
<feature type="compositionally biased region" description="Polar residues" evidence="1">
    <location>
        <begin position="440"/>
        <end position="456"/>
    </location>
</feature>
<name>K1VA83_TRIAC</name>
<feature type="compositionally biased region" description="Low complexity" evidence="1">
    <location>
        <begin position="502"/>
        <end position="516"/>
    </location>
</feature>
<feature type="compositionally biased region" description="Basic and acidic residues" evidence="1">
    <location>
        <begin position="571"/>
        <end position="580"/>
    </location>
</feature>
<proteinExistence type="predicted"/>
<protein>
    <submittedName>
        <fullName evidence="4">Uncharacterized protein</fullName>
    </submittedName>
</protein>
<sequence length="666" mass="67818">MKLALAVMASLLPLAAAQAAPPAANAPPANTPNTTPAVTPTAAVGGGAPVMSGAKQAAASPATPAKAAETPNAAGADPKPNTSNPPAAAPTPTPTEPTFQFDMNPSSVYTACQTQPIVWHYHPNPEKKNITLYVYNEEAVNADPEFAPEATAGTLARPNGNARRSAPLEEIVKRQSGTRISQRIVKDWPANVAYKWVVDVPPGQYKFLAIVDGAGGDISYPLNIVADANMTCVKDFSNIIGTGASSSAISSNSAATSSGTKEKQPSASPSSAGASSSSKAAGAAASAGAQSDSDSKSSGISGGAIAGIVIGVLAGIALLALLAFCWRKKRRNNNAADYHVDPYSEPVREVRGGGGAFAPMASDQDSTHQTSSFGHDGVYGGVARNPFETEPSTPVENTQTSHQTHTPNSSTGNASVYTAPMSAESELAYPPPVGLAPVNNRASAQSATSTFESAHTQAHPGSIQTFGHQSDRMHSFPSNRTLASDAHFVPGSDAPPVPVPSSPTKAAAVPVPTSPRRLPPAPATPQRLPPAPPSGPSNPQRLPPTPTTPATPSNIAGGAPVPSAYAATGEPVERSLERKISSRRKPVPRLSEDEEAALGTGGSPGGSGSGSPPKSSPSSEGNGSVLRLPKAVSSDGHEDWGSGLEAALNSTRKEYTLTADPPLHQD</sequence>
<feature type="compositionally biased region" description="Low complexity" evidence="1">
    <location>
        <begin position="21"/>
        <end position="86"/>
    </location>
</feature>
<feature type="transmembrane region" description="Helical" evidence="2">
    <location>
        <begin position="300"/>
        <end position="324"/>
    </location>
</feature>
<keyword evidence="3" id="KW-0732">Signal</keyword>
<evidence type="ECO:0000256" key="2">
    <source>
        <dbReference type="SAM" id="Phobius"/>
    </source>
</evidence>
<dbReference type="EMBL" id="AMBO01000331">
    <property type="protein sequence ID" value="EKD00930.1"/>
    <property type="molecule type" value="Genomic_DNA"/>
</dbReference>
<feature type="signal peptide" evidence="3">
    <location>
        <begin position="1"/>
        <end position="19"/>
    </location>
</feature>
<reference evidence="4 5" key="1">
    <citation type="journal article" date="2012" name="Eukaryot. Cell">
        <title>Genome sequence of the Trichosporon asahii environmental strain CBS 8904.</title>
        <authorList>
            <person name="Yang R.Y."/>
            <person name="Li H.T."/>
            <person name="Zhu H."/>
            <person name="Zhou G.P."/>
            <person name="Wang M."/>
            <person name="Wang L."/>
        </authorList>
    </citation>
    <scope>NUCLEOTIDE SEQUENCE [LARGE SCALE GENOMIC DNA]</scope>
    <source>
        <strain evidence="4 5">CBS 8904</strain>
    </source>
</reference>
<feature type="compositionally biased region" description="Pro residues" evidence="1">
    <location>
        <begin position="517"/>
        <end position="549"/>
    </location>
</feature>
<evidence type="ECO:0000256" key="1">
    <source>
        <dbReference type="SAM" id="MobiDB-lite"/>
    </source>
</evidence>
<feature type="region of interest" description="Disordered" evidence="1">
    <location>
        <begin position="428"/>
        <end position="643"/>
    </location>
</feature>
<feature type="region of interest" description="Disordered" evidence="1">
    <location>
        <begin position="21"/>
        <end position="104"/>
    </location>
</feature>
<keyword evidence="2" id="KW-0812">Transmembrane</keyword>
<accession>K1VA83</accession>
<feature type="chain" id="PRO_5003851986" evidence="3">
    <location>
        <begin position="20"/>
        <end position="666"/>
    </location>
</feature>
<feature type="compositionally biased region" description="Low complexity" evidence="1">
    <location>
        <begin position="610"/>
        <end position="624"/>
    </location>
</feature>
<keyword evidence="2" id="KW-1133">Transmembrane helix</keyword>
<gene>
    <name evidence="4" type="ORF">A1Q2_04803</name>
</gene>
<evidence type="ECO:0000256" key="3">
    <source>
        <dbReference type="SAM" id="SignalP"/>
    </source>
</evidence>
<feature type="compositionally biased region" description="Polar residues" evidence="1">
    <location>
        <begin position="390"/>
        <end position="416"/>
    </location>
</feature>
<keyword evidence="2" id="KW-0472">Membrane</keyword>
<keyword evidence="5" id="KW-1185">Reference proteome</keyword>
<evidence type="ECO:0000313" key="4">
    <source>
        <dbReference type="EMBL" id="EKD00930.1"/>
    </source>
</evidence>
<organism evidence="4 5">
    <name type="scientific">Trichosporon asahii var. asahii (strain CBS 8904)</name>
    <name type="common">Yeast</name>
    <dbReference type="NCBI Taxonomy" id="1220162"/>
    <lineage>
        <taxon>Eukaryota</taxon>
        <taxon>Fungi</taxon>
        <taxon>Dikarya</taxon>
        <taxon>Basidiomycota</taxon>
        <taxon>Agaricomycotina</taxon>
        <taxon>Tremellomycetes</taxon>
        <taxon>Trichosporonales</taxon>
        <taxon>Trichosporonaceae</taxon>
        <taxon>Trichosporon</taxon>
    </lineage>
</organism>
<dbReference type="InParanoid" id="K1VA83"/>
<feature type="compositionally biased region" description="Gly residues" evidence="1">
    <location>
        <begin position="599"/>
        <end position="609"/>
    </location>
</feature>
<dbReference type="HOGENOM" id="CLU_412319_0_0_1"/>
<dbReference type="Proteomes" id="UP000006757">
    <property type="component" value="Unassembled WGS sequence"/>
</dbReference>